<dbReference type="InterPro" id="IPR036291">
    <property type="entry name" value="NAD(P)-bd_dom_sf"/>
</dbReference>
<feature type="domain" description="Gfo/Idh/MocA-like oxidoreductase N-terminal" evidence="1">
    <location>
        <begin position="38"/>
        <end position="175"/>
    </location>
</feature>
<feature type="domain" description="Gfo/Idh/MocA-like oxidoreductase bacterial type C-terminal" evidence="2">
    <location>
        <begin position="217"/>
        <end position="436"/>
    </location>
</feature>
<dbReference type="Proteomes" id="UP000325286">
    <property type="component" value="Chromosome"/>
</dbReference>
<dbReference type="EC" id="1.1.1.18" evidence="3"/>
<sequence length="438" mass="49095">MLTRRQLLKSGFAAAVAPTIIPATSMGQGRTAPSDRLSIGVIGLGSRGFNLIDNLLQQSDAQITMLCDVDTLHYRDQPWGKGKTYGLEAAKQYVQKRDPSTKGLRVTQDYREVDAARDVDAVVIATPDHWHALGTLDAIAHGKDVYCEKPVTHTFAEGQRVYRATQENNTIFQTGSQQRSSREFRKAVEIIRNGHLGSLREVQVGLHPGYGEPQGDPTIQQPPESLDYEMWCGPAPKLPYMRARHHRWWRGHRAFGGGVLMDWIGHHNDIAHWAMDVDLSGPTSVEAVGWIFPETTVYNTPHHYEIRCKYASGVQTSVGSRHPNGVMFRGDSGWVFVTRGKLQASNKEWTSKAFDPGPKKVYRSDDHMRNFLDCIKRRKACISPAETTHRSITPGHLGYVSNTLGRPLEWNPATETIVNDEAAMKLLLENEYRASWGE</sequence>
<protein>
    <submittedName>
        <fullName evidence="3">Inositol 2-dehydrogenase</fullName>
        <ecNumber evidence="3">1.1.1.18</ecNumber>
    </submittedName>
</protein>
<dbReference type="GO" id="GO:0000166">
    <property type="term" value="F:nucleotide binding"/>
    <property type="evidence" value="ECO:0007669"/>
    <property type="project" value="InterPro"/>
</dbReference>
<dbReference type="InterPro" id="IPR043906">
    <property type="entry name" value="Gfo/Idh/MocA_OxRdtase_bact_C"/>
</dbReference>
<name>A0A5B9R187_9BACT</name>
<dbReference type="RefSeq" id="WP_068139102.1">
    <property type="nucleotide sequence ID" value="NZ_CP042914.1"/>
</dbReference>
<dbReference type="AlphaFoldDB" id="A0A5B9R187"/>
<evidence type="ECO:0000313" key="4">
    <source>
        <dbReference type="Proteomes" id="UP000325286"/>
    </source>
</evidence>
<evidence type="ECO:0000313" key="3">
    <source>
        <dbReference type="EMBL" id="QEG43176.1"/>
    </source>
</evidence>
<organism evidence="3 4">
    <name type="scientific">Roseimaritima ulvae</name>
    <dbReference type="NCBI Taxonomy" id="980254"/>
    <lineage>
        <taxon>Bacteria</taxon>
        <taxon>Pseudomonadati</taxon>
        <taxon>Planctomycetota</taxon>
        <taxon>Planctomycetia</taxon>
        <taxon>Pirellulales</taxon>
        <taxon>Pirellulaceae</taxon>
        <taxon>Roseimaritima</taxon>
    </lineage>
</organism>
<dbReference type="Pfam" id="PF01408">
    <property type="entry name" value="GFO_IDH_MocA"/>
    <property type="match status" value="1"/>
</dbReference>
<dbReference type="SUPFAM" id="SSF51735">
    <property type="entry name" value="NAD(P)-binding Rossmann-fold domains"/>
    <property type="match status" value="1"/>
</dbReference>
<dbReference type="Pfam" id="PF19051">
    <property type="entry name" value="GFO_IDH_MocA_C2"/>
    <property type="match status" value="1"/>
</dbReference>
<gene>
    <name evidence="3" type="primary">iolG_15</name>
    <name evidence="3" type="ORF">UC8_52210</name>
</gene>
<dbReference type="Gene3D" id="3.40.50.720">
    <property type="entry name" value="NAD(P)-binding Rossmann-like Domain"/>
    <property type="match status" value="1"/>
</dbReference>
<dbReference type="EMBL" id="CP042914">
    <property type="protein sequence ID" value="QEG43176.1"/>
    <property type="molecule type" value="Genomic_DNA"/>
</dbReference>
<keyword evidence="4" id="KW-1185">Reference proteome</keyword>
<dbReference type="GO" id="GO:0050112">
    <property type="term" value="F:inositol 2-dehydrogenase (NAD+) activity"/>
    <property type="evidence" value="ECO:0007669"/>
    <property type="project" value="UniProtKB-EC"/>
</dbReference>
<evidence type="ECO:0000259" key="2">
    <source>
        <dbReference type="Pfam" id="PF19051"/>
    </source>
</evidence>
<keyword evidence="3" id="KW-0560">Oxidoreductase</keyword>
<evidence type="ECO:0000259" key="1">
    <source>
        <dbReference type="Pfam" id="PF01408"/>
    </source>
</evidence>
<dbReference type="SUPFAM" id="SSF55347">
    <property type="entry name" value="Glyceraldehyde-3-phosphate dehydrogenase-like, C-terminal domain"/>
    <property type="match status" value="1"/>
</dbReference>
<accession>A0A5B9R187</accession>
<dbReference type="InterPro" id="IPR050463">
    <property type="entry name" value="Gfo/Idh/MocA_oxidrdct_glycsds"/>
</dbReference>
<dbReference type="PANTHER" id="PTHR43818:SF5">
    <property type="entry name" value="OXIDOREDUCTASE FAMILY PROTEIN"/>
    <property type="match status" value="1"/>
</dbReference>
<dbReference type="InterPro" id="IPR000683">
    <property type="entry name" value="Gfo/Idh/MocA-like_OxRdtase_N"/>
</dbReference>
<dbReference type="PANTHER" id="PTHR43818">
    <property type="entry name" value="BCDNA.GH03377"/>
    <property type="match status" value="1"/>
</dbReference>
<proteinExistence type="predicted"/>
<dbReference type="KEGG" id="rul:UC8_52210"/>
<reference evidence="3 4" key="1">
    <citation type="submission" date="2019-08" db="EMBL/GenBank/DDBJ databases">
        <title>Deep-cultivation of Planctomycetes and their phenomic and genomic characterization uncovers novel biology.</title>
        <authorList>
            <person name="Wiegand S."/>
            <person name="Jogler M."/>
            <person name="Boedeker C."/>
            <person name="Pinto D."/>
            <person name="Vollmers J."/>
            <person name="Rivas-Marin E."/>
            <person name="Kohn T."/>
            <person name="Peeters S.H."/>
            <person name="Heuer A."/>
            <person name="Rast P."/>
            <person name="Oberbeckmann S."/>
            <person name="Bunk B."/>
            <person name="Jeske O."/>
            <person name="Meyerdierks A."/>
            <person name="Storesund J.E."/>
            <person name="Kallscheuer N."/>
            <person name="Luecker S."/>
            <person name="Lage O.M."/>
            <person name="Pohl T."/>
            <person name="Merkel B.J."/>
            <person name="Hornburger P."/>
            <person name="Mueller R.-W."/>
            <person name="Bruemmer F."/>
            <person name="Labrenz M."/>
            <person name="Spormann A.M."/>
            <person name="Op den Camp H."/>
            <person name="Overmann J."/>
            <person name="Amann R."/>
            <person name="Jetten M.S.M."/>
            <person name="Mascher T."/>
            <person name="Medema M.H."/>
            <person name="Devos D.P."/>
            <person name="Kaster A.-K."/>
            <person name="Ovreas L."/>
            <person name="Rohde M."/>
            <person name="Galperin M.Y."/>
            <person name="Jogler C."/>
        </authorList>
    </citation>
    <scope>NUCLEOTIDE SEQUENCE [LARGE SCALE GENOMIC DNA]</scope>
    <source>
        <strain evidence="3 4">UC8</strain>
    </source>
</reference>
<dbReference type="OrthoDB" id="9788246at2"/>
<dbReference type="Gene3D" id="3.30.360.10">
    <property type="entry name" value="Dihydrodipicolinate Reductase, domain 2"/>
    <property type="match status" value="1"/>
</dbReference>